<name>A0AAV4GLU7_9GAST</name>
<evidence type="ECO:0000256" key="1">
    <source>
        <dbReference type="SAM" id="MobiDB-lite"/>
    </source>
</evidence>
<accession>A0AAV4GLU7</accession>
<dbReference type="Proteomes" id="UP000762676">
    <property type="component" value="Unassembled WGS sequence"/>
</dbReference>
<protein>
    <submittedName>
        <fullName evidence="2">Uncharacterized protein</fullName>
    </submittedName>
</protein>
<feature type="region of interest" description="Disordered" evidence="1">
    <location>
        <begin position="114"/>
        <end position="140"/>
    </location>
</feature>
<dbReference type="EMBL" id="BMAT01005057">
    <property type="protein sequence ID" value="GFR86678.1"/>
    <property type="molecule type" value="Genomic_DNA"/>
</dbReference>
<proteinExistence type="predicted"/>
<evidence type="ECO:0000313" key="3">
    <source>
        <dbReference type="Proteomes" id="UP000762676"/>
    </source>
</evidence>
<comment type="caution">
    <text evidence="2">The sequence shown here is derived from an EMBL/GenBank/DDBJ whole genome shotgun (WGS) entry which is preliminary data.</text>
</comment>
<dbReference type="AlphaFoldDB" id="A0AAV4GLU7"/>
<evidence type="ECO:0000313" key="2">
    <source>
        <dbReference type="EMBL" id="GFR86678.1"/>
    </source>
</evidence>
<sequence>MFKICISYKTARTIEYLGNLQQLHRLADQTLGNSSRTGKYQQLHTPDGGSIGGDDSCYNLRSYHKWPEENNSYVFFLSGDLPVQPVTMGDFPCLQLNHKLRLALHQKTNQISCLQPRSTEQRPAELNHGKLSERATHQLK</sequence>
<gene>
    <name evidence="2" type="ORF">ElyMa_002473700</name>
</gene>
<organism evidence="2 3">
    <name type="scientific">Elysia marginata</name>
    <dbReference type="NCBI Taxonomy" id="1093978"/>
    <lineage>
        <taxon>Eukaryota</taxon>
        <taxon>Metazoa</taxon>
        <taxon>Spiralia</taxon>
        <taxon>Lophotrochozoa</taxon>
        <taxon>Mollusca</taxon>
        <taxon>Gastropoda</taxon>
        <taxon>Heterobranchia</taxon>
        <taxon>Euthyneura</taxon>
        <taxon>Panpulmonata</taxon>
        <taxon>Sacoglossa</taxon>
        <taxon>Placobranchoidea</taxon>
        <taxon>Plakobranchidae</taxon>
        <taxon>Elysia</taxon>
    </lineage>
</organism>
<keyword evidence="3" id="KW-1185">Reference proteome</keyword>
<reference evidence="2 3" key="1">
    <citation type="journal article" date="2021" name="Elife">
        <title>Chloroplast acquisition without the gene transfer in kleptoplastic sea slugs, Plakobranchus ocellatus.</title>
        <authorList>
            <person name="Maeda T."/>
            <person name="Takahashi S."/>
            <person name="Yoshida T."/>
            <person name="Shimamura S."/>
            <person name="Takaki Y."/>
            <person name="Nagai Y."/>
            <person name="Toyoda A."/>
            <person name="Suzuki Y."/>
            <person name="Arimoto A."/>
            <person name="Ishii H."/>
            <person name="Satoh N."/>
            <person name="Nishiyama T."/>
            <person name="Hasebe M."/>
            <person name="Maruyama T."/>
            <person name="Minagawa J."/>
            <person name="Obokata J."/>
            <person name="Shigenobu S."/>
        </authorList>
    </citation>
    <scope>NUCLEOTIDE SEQUENCE [LARGE SCALE GENOMIC DNA]</scope>
</reference>
<feature type="compositionally biased region" description="Basic and acidic residues" evidence="1">
    <location>
        <begin position="119"/>
        <end position="140"/>
    </location>
</feature>